<evidence type="ECO:0000313" key="1">
    <source>
        <dbReference type="EMBL" id="QOV97607.1"/>
    </source>
</evidence>
<evidence type="ECO:0008006" key="3">
    <source>
        <dbReference type="Google" id="ProtNLM"/>
    </source>
</evidence>
<dbReference type="EMBL" id="CP063450">
    <property type="protein sequence ID" value="QOV97607.1"/>
    <property type="molecule type" value="Genomic_DNA"/>
</dbReference>
<evidence type="ECO:0000313" key="2">
    <source>
        <dbReference type="Proteomes" id="UP000593818"/>
    </source>
</evidence>
<proteinExistence type="predicted"/>
<protein>
    <recommendedName>
        <fullName evidence="3">Tail terminator</fullName>
    </recommendedName>
</protein>
<keyword evidence="2" id="KW-1185">Reference proteome</keyword>
<gene>
    <name evidence="1" type="ORF">INP59_16925</name>
</gene>
<organism evidence="1 2">
    <name type="scientific">Rhodococcus pyridinivorans</name>
    <dbReference type="NCBI Taxonomy" id="103816"/>
    <lineage>
        <taxon>Bacteria</taxon>
        <taxon>Bacillati</taxon>
        <taxon>Actinomycetota</taxon>
        <taxon>Actinomycetes</taxon>
        <taxon>Mycobacteriales</taxon>
        <taxon>Nocardiaceae</taxon>
        <taxon>Rhodococcus</taxon>
    </lineage>
</organism>
<dbReference type="AlphaFoldDB" id="A0A7M2XIY3"/>
<sequence>MVVSTPLPFANAEKVIIVALEDLGWADIDPPPEDVEIGIRVNRVGGTDDGITDYPRFEISCFAPSYDAVNELAELVRDRMLALGGEAFELDGRRVTIDFCRTDVPPESTPYENPDRIRKTAWYQAGLMRPRPA</sequence>
<name>A0A7M2XIY3_9NOCA</name>
<accession>A0A7M2XIY3</accession>
<dbReference type="Proteomes" id="UP000593818">
    <property type="component" value="Chromosome"/>
</dbReference>
<reference evidence="1 2" key="1">
    <citation type="submission" date="2020-10" db="EMBL/GenBank/DDBJ databases">
        <title>Whole genome sequence of oil-degrading bacteria Rhodococcus pyridinivorans strain 5Ap.</title>
        <authorList>
            <person name="Akhremchuk A.E."/>
            <person name="Valentovich L.N."/>
            <person name="Charniauskaya M.I."/>
            <person name="Bukliarevich H.A."/>
            <person name="Titok M.A."/>
        </authorList>
    </citation>
    <scope>NUCLEOTIDE SEQUENCE [LARGE SCALE GENOMIC DNA]</scope>
    <source>
        <strain evidence="1 2">5Ap</strain>
    </source>
</reference>
<dbReference type="RefSeq" id="WP_193902393.1">
    <property type="nucleotide sequence ID" value="NZ_CP063450.1"/>
</dbReference>